<feature type="compositionally biased region" description="Basic residues" evidence="1">
    <location>
        <begin position="570"/>
        <end position="584"/>
    </location>
</feature>
<feature type="compositionally biased region" description="Low complexity" evidence="1">
    <location>
        <begin position="217"/>
        <end position="241"/>
    </location>
</feature>
<feature type="compositionally biased region" description="Basic and acidic residues" evidence="1">
    <location>
        <begin position="348"/>
        <end position="365"/>
    </location>
</feature>
<feature type="region of interest" description="Disordered" evidence="1">
    <location>
        <begin position="318"/>
        <end position="627"/>
    </location>
</feature>
<feature type="compositionally biased region" description="Polar residues" evidence="1">
    <location>
        <begin position="366"/>
        <end position="377"/>
    </location>
</feature>
<feature type="compositionally biased region" description="Basic and acidic residues" evidence="1">
    <location>
        <begin position="22"/>
        <end position="32"/>
    </location>
</feature>
<feature type="compositionally biased region" description="Basic and acidic residues" evidence="1">
    <location>
        <begin position="557"/>
        <end position="569"/>
    </location>
</feature>
<feature type="compositionally biased region" description="Basic and acidic residues" evidence="1">
    <location>
        <begin position="378"/>
        <end position="387"/>
    </location>
</feature>
<keyword evidence="3" id="KW-1185">Reference proteome</keyword>
<evidence type="ECO:0000313" key="2">
    <source>
        <dbReference type="EMBL" id="EMG49657.1"/>
    </source>
</evidence>
<protein>
    <submittedName>
        <fullName evidence="2">Uncharacterized protein</fullName>
    </submittedName>
</protein>
<feature type="compositionally biased region" description="Acidic residues" evidence="1">
    <location>
        <begin position="128"/>
        <end position="137"/>
    </location>
</feature>
<evidence type="ECO:0000313" key="3">
    <source>
        <dbReference type="Proteomes" id="UP000011777"/>
    </source>
</evidence>
<dbReference type="OMA" id="RPINHET"/>
<feature type="compositionally biased region" description="Low complexity" evidence="1">
    <location>
        <begin position="33"/>
        <end position="72"/>
    </location>
</feature>
<feature type="compositionally biased region" description="Basic and acidic residues" evidence="1">
    <location>
        <begin position="143"/>
        <end position="154"/>
    </location>
</feature>
<feature type="compositionally biased region" description="Basic and acidic residues" evidence="1">
    <location>
        <begin position="595"/>
        <end position="609"/>
    </location>
</feature>
<dbReference type="eggNOG" id="ENOG502T6G2">
    <property type="taxonomic scope" value="Eukaryota"/>
</dbReference>
<dbReference type="STRING" id="1245528.M3HQB5"/>
<feature type="compositionally biased region" description="Basic and acidic residues" evidence="1">
    <location>
        <begin position="400"/>
        <end position="419"/>
    </location>
</feature>
<dbReference type="Proteomes" id="UP000011777">
    <property type="component" value="Unassembled WGS sequence"/>
</dbReference>
<organism evidence="2 3">
    <name type="scientific">Candida maltosa (strain Xu316)</name>
    <name type="common">Yeast</name>
    <dbReference type="NCBI Taxonomy" id="1245528"/>
    <lineage>
        <taxon>Eukaryota</taxon>
        <taxon>Fungi</taxon>
        <taxon>Dikarya</taxon>
        <taxon>Ascomycota</taxon>
        <taxon>Saccharomycotina</taxon>
        <taxon>Pichiomycetes</taxon>
        <taxon>Debaryomycetaceae</taxon>
        <taxon>Candida/Lodderomyces clade</taxon>
        <taxon>Candida</taxon>
    </lineage>
</organism>
<feature type="compositionally biased region" description="Basic and acidic residues" evidence="1">
    <location>
        <begin position="468"/>
        <end position="477"/>
    </location>
</feature>
<sequence length="642" mass="72567">MADISPSNNKVDDFLSSLSQLSRERLREDQQRQRNLQRNINELQSRSNSTSPVKSFSASTSTSLDKSSYKYSIPELKFNRSETISERYEVGDEDEENAPKLPKRPTDENDKPPPPLPTRKYKEKQQQEEEEEDEDDAPPLPRRKFEKEPQHEPLRSIPKKSAFPMPKPSSNNSASTTANSTRSFRDIESMIKTGQPKKSAPPLPVKQKPPTTPVKPAPKADWLTSLSTAKSTTSTPQASSPDGKKGPPSPTSHKSWIDSAVSKNEGKIALEKPRKPLFLKNTTKPEIPKKLIKVEQDLGSKEQEEFKLKFQSIKSSSPERFQGKKFAKETTPEIKEFESKIGQLRSQASERKPFEKTSDEKEFESKINQLRSQSPTRKVSDDKEFESKISQLRSQSPTRKTFEKTQDEKEFMSKFEKFKTGPVPPLKPKNISSYNEPPPEFQKRFEKIVSKAPPKPAKPSKGSLSSYQEKDAEELRSQLKRLGSVKKTEDSKPPKPPVIKETKPQPAPVEEETSPPEELSFEKKLGAILSKSNTYPKAGKPDSIKPGLQRTNTTPMKKKEDTKNSDKLTHLSKGRSKGPKRRLPKNMSKSTTAAIKEEKEVPETIPDFKLKKKVPPPINKHTKPKEIGELKPSRVISGELFI</sequence>
<reference evidence="2 3" key="1">
    <citation type="submission" date="2013-02" db="EMBL/GenBank/DDBJ databases">
        <title>Genome sequence of Candida maltosa Xu316, a potential industrial strain for xylitol and ethanol production.</title>
        <authorList>
            <person name="Yu J."/>
            <person name="Wang Q."/>
            <person name="Geng X."/>
            <person name="Bao W."/>
            <person name="He P."/>
            <person name="Cai J."/>
        </authorList>
    </citation>
    <scope>NUCLEOTIDE SEQUENCE [LARGE SCALE GENOMIC DNA]</scope>
    <source>
        <strain evidence="3">Xu316</strain>
    </source>
</reference>
<accession>M3HQB5</accession>
<evidence type="ECO:0000256" key="1">
    <source>
        <dbReference type="SAM" id="MobiDB-lite"/>
    </source>
</evidence>
<feature type="compositionally biased region" description="Basic and acidic residues" evidence="1">
    <location>
        <begin position="486"/>
        <end position="503"/>
    </location>
</feature>
<proteinExistence type="predicted"/>
<comment type="caution">
    <text evidence="2">The sequence shown here is derived from an EMBL/GenBank/DDBJ whole genome shotgun (WGS) entry which is preliminary data.</text>
</comment>
<dbReference type="HOGENOM" id="CLU_028609_0_0_1"/>
<feature type="compositionally biased region" description="Basic and acidic residues" evidence="1">
    <location>
        <begin position="77"/>
        <end position="90"/>
    </location>
</feature>
<feature type="compositionally biased region" description="Low complexity" evidence="1">
    <location>
        <begin position="169"/>
        <end position="181"/>
    </location>
</feature>
<gene>
    <name evidence="2" type="ORF">G210_5526</name>
</gene>
<feature type="compositionally biased region" description="Polar residues" evidence="1">
    <location>
        <begin position="388"/>
        <end position="399"/>
    </location>
</feature>
<dbReference type="EMBL" id="AOGT01000533">
    <property type="protein sequence ID" value="EMG49657.1"/>
    <property type="molecule type" value="Genomic_DNA"/>
</dbReference>
<name>M3HQB5_CANMX</name>
<feature type="compositionally biased region" description="Basic and acidic residues" evidence="1">
    <location>
        <begin position="326"/>
        <end position="339"/>
    </location>
</feature>
<feature type="region of interest" description="Disordered" evidence="1">
    <location>
        <begin position="22"/>
        <end position="268"/>
    </location>
</feature>
<dbReference type="OrthoDB" id="6375767at2759"/>
<dbReference type="AlphaFoldDB" id="M3HQB5"/>